<dbReference type="Proteomes" id="UP000887565">
    <property type="component" value="Unplaced"/>
</dbReference>
<dbReference type="WBParaSite" id="nRc.2.0.1.t17530-RA">
    <property type="protein sequence ID" value="nRc.2.0.1.t17530-RA"/>
    <property type="gene ID" value="nRc.2.0.1.g17530"/>
</dbReference>
<accession>A0A915IVV3</accession>
<reference evidence="2" key="1">
    <citation type="submission" date="2022-11" db="UniProtKB">
        <authorList>
            <consortium name="WormBaseParasite"/>
        </authorList>
    </citation>
    <scope>IDENTIFICATION</scope>
</reference>
<keyword evidence="1" id="KW-1185">Reference proteome</keyword>
<proteinExistence type="predicted"/>
<evidence type="ECO:0000313" key="2">
    <source>
        <dbReference type="WBParaSite" id="nRc.2.0.1.t17530-RA"/>
    </source>
</evidence>
<dbReference type="AlphaFoldDB" id="A0A915IVV3"/>
<name>A0A915IVV3_ROMCU</name>
<evidence type="ECO:0000313" key="1">
    <source>
        <dbReference type="Proteomes" id="UP000887565"/>
    </source>
</evidence>
<protein>
    <submittedName>
        <fullName evidence="2">Ovule protein</fullName>
    </submittedName>
</protein>
<sequence>MMSHYVKTTVLVRSAITVMDFTEKRLFMGPSKHILISIEFIYYLAFVHRTLKSVCFGIPKNFYLETVALV</sequence>
<organism evidence="1 2">
    <name type="scientific">Romanomermis culicivorax</name>
    <name type="common">Nematode worm</name>
    <dbReference type="NCBI Taxonomy" id="13658"/>
    <lineage>
        <taxon>Eukaryota</taxon>
        <taxon>Metazoa</taxon>
        <taxon>Ecdysozoa</taxon>
        <taxon>Nematoda</taxon>
        <taxon>Enoplea</taxon>
        <taxon>Dorylaimia</taxon>
        <taxon>Mermithida</taxon>
        <taxon>Mermithoidea</taxon>
        <taxon>Mermithidae</taxon>
        <taxon>Romanomermis</taxon>
    </lineage>
</organism>